<dbReference type="EMBL" id="JADCNL010000001">
    <property type="protein sequence ID" value="KAG0495693.1"/>
    <property type="molecule type" value="Genomic_DNA"/>
</dbReference>
<reference evidence="7 8" key="1">
    <citation type="journal article" date="2020" name="Nat. Food">
        <title>A phased Vanilla planifolia genome enables genetic improvement of flavour and production.</title>
        <authorList>
            <person name="Hasing T."/>
            <person name="Tang H."/>
            <person name="Brym M."/>
            <person name="Khazi F."/>
            <person name="Huang T."/>
            <person name="Chambers A.H."/>
        </authorList>
    </citation>
    <scope>NUCLEOTIDE SEQUENCE [LARGE SCALE GENOMIC DNA]</scope>
    <source>
        <tissue evidence="7">Leaf</tissue>
    </source>
</reference>
<dbReference type="Pfam" id="PF05078">
    <property type="entry name" value="DUF679"/>
    <property type="match status" value="1"/>
</dbReference>
<evidence type="ECO:0000256" key="6">
    <source>
        <dbReference type="SAM" id="Phobius"/>
    </source>
</evidence>
<evidence type="ECO:0000256" key="5">
    <source>
        <dbReference type="ARBA" id="ARBA00023136"/>
    </source>
</evidence>
<keyword evidence="3 6" id="KW-0812">Transmembrane</keyword>
<dbReference type="GO" id="GO:0005737">
    <property type="term" value="C:cytoplasm"/>
    <property type="evidence" value="ECO:0007669"/>
    <property type="project" value="UniProtKB-ARBA"/>
</dbReference>
<keyword evidence="5 6" id="KW-0472">Membrane</keyword>
<dbReference type="GO" id="GO:0016020">
    <property type="term" value="C:membrane"/>
    <property type="evidence" value="ECO:0007669"/>
    <property type="project" value="UniProtKB-SubCell"/>
</dbReference>
<evidence type="ECO:0008006" key="9">
    <source>
        <dbReference type="Google" id="ProtNLM"/>
    </source>
</evidence>
<dbReference type="AlphaFoldDB" id="A0A835S175"/>
<dbReference type="PANTHER" id="PTHR31621">
    <property type="entry name" value="PROTEIN DMP3"/>
    <property type="match status" value="1"/>
</dbReference>
<evidence type="ECO:0000256" key="3">
    <source>
        <dbReference type="ARBA" id="ARBA00022692"/>
    </source>
</evidence>
<dbReference type="Proteomes" id="UP000636800">
    <property type="component" value="Chromosome 1"/>
</dbReference>
<comment type="similarity">
    <text evidence="2">Belongs to the plant DMP1 protein family.</text>
</comment>
<evidence type="ECO:0000256" key="2">
    <source>
        <dbReference type="ARBA" id="ARBA00008707"/>
    </source>
</evidence>
<dbReference type="PANTHER" id="PTHR31621:SF66">
    <property type="entry name" value="PROTEIN DMP2"/>
    <property type="match status" value="1"/>
</dbReference>
<organism evidence="7 8">
    <name type="scientific">Vanilla planifolia</name>
    <name type="common">Vanilla</name>
    <dbReference type="NCBI Taxonomy" id="51239"/>
    <lineage>
        <taxon>Eukaryota</taxon>
        <taxon>Viridiplantae</taxon>
        <taxon>Streptophyta</taxon>
        <taxon>Embryophyta</taxon>
        <taxon>Tracheophyta</taxon>
        <taxon>Spermatophyta</taxon>
        <taxon>Magnoliopsida</taxon>
        <taxon>Liliopsida</taxon>
        <taxon>Asparagales</taxon>
        <taxon>Orchidaceae</taxon>
        <taxon>Vanilloideae</taxon>
        <taxon>Vanilleae</taxon>
        <taxon>Vanilla</taxon>
    </lineage>
</organism>
<gene>
    <name evidence="7" type="ORF">HPP92_000384</name>
</gene>
<comment type="subcellular location">
    <subcellularLocation>
        <location evidence="1">Membrane</location>
        <topology evidence="1">Multi-pass membrane protein</topology>
    </subcellularLocation>
</comment>
<evidence type="ECO:0000256" key="4">
    <source>
        <dbReference type="ARBA" id="ARBA00022989"/>
    </source>
</evidence>
<keyword evidence="8" id="KW-1185">Reference proteome</keyword>
<keyword evidence="4 6" id="KW-1133">Transmembrane helix</keyword>
<protein>
    <recommendedName>
        <fullName evidence="9">DUF679 domain membrane protein 2</fullName>
    </recommendedName>
</protein>
<dbReference type="InterPro" id="IPR007770">
    <property type="entry name" value="DMP"/>
</dbReference>
<feature type="transmembrane region" description="Helical" evidence="6">
    <location>
        <begin position="112"/>
        <end position="134"/>
    </location>
</feature>
<comment type="caution">
    <text evidence="7">The sequence shown here is derived from an EMBL/GenBank/DDBJ whole genome shotgun (WGS) entry which is preliminary data.</text>
</comment>
<accession>A0A835S175</accession>
<sequence>MASKSQTVGDKIFESVGDLIKLLPSGTVFAYQFLNPLVTNHGRCNRFEKLLDVVLLIACGLSCAFSCFTDSYVAADGRVYYGIVTPKGLHPFSDPDAAQRDLSGYRLRPADFVHAAVSVAVLATVAVLDSYTVTCLFPGLVAAQPMLVKVLPAAVGAVASGVFVAFPNKRHGIGYPPETGVPAPAEKTLLGEEEGI</sequence>
<proteinExistence type="inferred from homology"/>
<name>A0A835S175_VANPL</name>
<evidence type="ECO:0000256" key="1">
    <source>
        <dbReference type="ARBA" id="ARBA00004141"/>
    </source>
</evidence>
<feature type="transmembrane region" description="Helical" evidence="6">
    <location>
        <begin position="146"/>
        <end position="166"/>
    </location>
</feature>
<dbReference type="GO" id="GO:0010256">
    <property type="term" value="P:endomembrane system organization"/>
    <property type="evidence" value="ECO:0007669"/>
    <property type="project" value="TreeGrafter"/>
</dbReference>
<evidence type="ECO:0000313" key="7">
    <source>
        <dbReference type="EMBL" id="KAG0495693.1"/>
    </source>
</evidence>
<evidence type="ECO:0000313" key="8">
    <source>
        <dbReference type="Proteomes" id="UP000636800"/>
    </source>
</evidence>